<dbReference type="InterPro" id="IPR007197">
    <property type="entry name" value="rSAM"/>
</dbReference>
<dbReference type="NCBIfam" id="TIGR02493">
    <property type="entry name" value="PFLA"/>
    <property type="match status" value="1"/>
</dbReference>
<evidence type="ECO:0000256" key="5">
    <source>
        <dbReference type="ARBA" id="ARBA00022485"/>
    </source>
</evidence>
<comment type="similarity">
    <text evidence="3">Belongs to the organic radical-activating enzymes family.</text>
</comment>
<dbReference type="KEGG" id="ahe:Arch_0432"/>
<keyword evidence="14" id="KW-1185">Reference proteome</keyword>
<dbReference type="AlphaFoldDB" id="D7BMN6"/>
<evidence type="ECO:0000256" key="2">
    <source>
        <dbReference type="ARBA" id="ARBA00003141"/>
    </source>
</evidence>
<dbReference type="Proteomes" id="UP000000376">
    <property type="component" value="Chromosome"/>
</dbReference>
<reference evidence="13 14" key="1">
    <citation type="journal article" date="2010" name="Stand. Genomic Sci.">
        <title>Complete genome sequence of Arcanobacterium haemolyticum type strain (11018).</title>
        <authorList>
            <person name="Yasawong M."/>
            <person name="Teshima H."/>
            <person name="Lapidus A."/>
            <person name="Nolan M."/>
            <person name="Lucas S."/>
            <person name="Glavina Del Rio T."/>
            <person name="Tice H."/>
            <person name="Cheng J."/>
            <person name="Bruce D."/>
            <person name="Detter C."/>
            <person name="Tapia R."/>
            <person name="Han C."/>
            <person name="Goodwin L."/>
            <person name="Pitluck S."/>
            <person name="Liolios K."/>
            <person name="Ivanova N."/>
            <person name="Mavromatis K."/>
            <person name="Mikhailova N."/>
            <person name="Pati A."/>
            <person name="Chen A."/>
            <person name="Palaniappan K."/>
            <person name="Land M."/>
            <person name="Hauser L."/>
            <person name="Chang Y."/>
            <person name="Jeffries C."/>
            <person name="Rohde M."/>
            <person name="Sikorski J."/>
            <person name="Pukall R."/>
            <person name="Goker M."/>
            <person name="Woyke T."/>
            <person name="Bristow J."/>
            <person name="Eisen J."/>
            <person name="Markowitz V."/>
            <person name="Hugenholtz P."/>
            <person name="Kyrpides N."/>
            <person name="Klenk H."/>
        </authorList>
    </citation>
    <scope>NUCLEOTIDE SEQUENCE [LARGE SCALE GENOMIC DNA]</scope>
    <source>
        <strain evidence="14">ATCC 9345 / DSM 20595 / CCUG 17215 / LMG 16163 / NBRC 15585 / NCTC 8452 / 11018</strain>
    </source>
</reference>
<evidence type="ECO:0000256" key="1">
    <source>
        <dbReference type="ARBA" id="ARBA00001966"/>
    </source>
</evidence>
<dbReference type="STRING" id="644284.Arch_0432"/>
<proteinExistence type="inferred from homology"/>
<keyword evidence="7" id="KW-0479">Metal-binding</keyword>
<dbReference type="PROSITE" id="PS01087">
    <property type="entry name" value="RADICAL_ACTIVATING"/>
    <property type="match status" value="1"/>
</dbReference>
<comment type="function">
    <text evidence="2">Activation of pyruvate formate-lyase under anaerobic conditions by generation of an organic free radical, using S-adenosylmethionine and reduced flavodoxin as cosubstrates to produce 5'-deoxy-adenosine.</text>
</comment>
<dbReference type="InterPro" id="IPR012838">
    <property type="entry name" value="PFL1_activating"/>
</dbReference>
<evidence type="ECO:0000259" key="12">
    <source>
        <dbReference type="PROSITE" id="PS51918"/>
    </source>
</evidence>
<dbReference type="GO" id="GO:0046872">
    <property type="term" value="F:metal ion binding"/>
    <property type="evidence" value="ECO:0007669"/>
    <property type="project" value="UniProtKB-KW"/>
</dbReference>
<dbReference type="Pfam" id="PF04055">
    <property type="entry name" value="Radical_SAM"/>
    <property type="match status" value="1"/>
</dbReference>
<comment type="cofactor">
    <cofactor evidence="1">
        <name>[4Fe-4S] cluster</name>
        <dbReference type="ChEBI" id="CHEBI:49883"/>
    </cofactor>
</comment>
<keyword evidence="10" id="KW-0411">Iron-sulfur</keyword>
<keyword evidence="13" id="KW-0670">Pyruvate</keyword>
<accession>D7BMN6</accession>
<dbReference type="SUPFAM" id="SSF102114">
    <property type="entry name" value="Radical SAM enzymes"/>
    <property type="match status" value="1"/>
</dbReference>
<feature type="domain" description="Radical SAM core" evidence="12">
    <location>
        <begin position="80"/>
        <end position="303"/>
    </location>
</feature>
<dbReference type="SFLD" id="SFLDS00029">
    <property type="entry name" value="Radical_SAM"/>
    <property type="match status" value="1"/>
</dbReference>
<dbReference type="EMBL" id="CP002045">
    <property type="protein sequence ID" value="ADH92185.1"/>
    <property type="molecule type" value="Genomic_DNA"/>
</dbReference>
<evidence type="ECO:0000256" key="3">
    <source>
        <dbReference type="ARBA" id="ARBA00009777"/>
    </source>
</evidence>
<protein>
    <recommendedName>
        <fullName evidence="4">Pyruvate formate-lyase-activating enzyme</fullName>
    </recommendedName>
</protein>
<gene>
    <name evidence="13" type="ordered locus">Arch_0432</name>
</gene>
<dbReference type="PANTHER" id="PTHR30352">
    <property type="entry name" value="PYRUVATE FORMATE-LYASE-ACTIVATING ENZYME"/>
    <property type="match status" value="1"/>
</dbReference>
<dbReference type="InterPro" id="IPR034457">
    <property type="entry name" value="Organic_radical-activating"/>
</dbReference>
<dbReference type="GO" id="GO:0051539">
    <property type="term" value="F:4 iron, 4 sulfur cluster binding"/>
    <property type="evidence" value="ECO:0007669"/>
    <property type="project" value="UniProtKB-KW"/>
</dbReference>
<dbReference type="InterPro" id="IPR058240">
    <property type="entry name" value="rSAM_sf"/>
</dbReference>
<keyword evidence="9" id="KW-0408">Iron</keyword>
<dbReference type="PROSITE" id="PS51918">
    <property type="entry name" value="RADICAL_SAM"/>
    <property type="match status" value="1"/>
</dbReference>
<dbReference type="PANTHER" id="PTHR30352:SF5">
    <property type="entry name" value="PYRUVATE FORMATE-LYASE 1-ACTIVATING ENZYME"/>
    <property type="match status" value="1"/>
</dbReference>
<evidence type="ECO:0000256" key="8">
    <source>
        <dbReference type="ARBA" id="ARBA00023002"/>
    </source>
</evidence>
<evidence type="ECO:0000256" key="4">
    <source>
        <dbReference type="ARBA" id="ARBA00021356"/>
    </source>
</evidence>
<evidence type="ECO:0000256" key="6">
    <source>
        <dbReference type="ARBA" id="ARBA00022691"/>
    </source>
</evidence>
<dbReference type="InterPro" id="IPR013785">
    <property type="entry name" value="Aldolase_TIM"/>
</dbReference>
<keyword evidence="6" id="KW-0949">S-adenosyl-L-methionine</keyword>
<evidence type="ECO:0000256" key="7">
    <source>
        <dbReference type="ARBA" id="ARBA00022723"/>
    </source>
</evidence>
<dbReference type="Gene3D" id="3.20.20.70">
    <property type="entry name" value="Aldolase class I"/>
    <property type="match status" value="1"/>
</dbReference>
<dbReference type="InterPro" id="IPR001989">
    <property type="entry name" value="Radical_activat_CS"/>
</dbReference>
<dbReference type="OrthoDB" id="9782387at2"/>
<sequence>MTTSIEHQSSDLFDATRYWGSEGSTGEYRPQPIEDEVPRLSGAGLDGVSLAGPMSHHEHVSGVQAGDIGSVHSWELVTAVDGPGTRLTTFFAGCPLRCLYCHNPDTLKMKEGTAVRATDMLEKIARYKAVFTVSKGGVTFSGGEPMMQPKFLARLLAGCKEIGIHTAVDTSGFLGVNMTEEMLANVDLFLLDVKSGVPEQYKRTTGRDLAPTLAFGKRLVENGKKIWIRFVLVPGLTDAPENVNAVADIVQSWASSVERVEVLPFHQMARDKWASLGLEYQLNDVEPPSKEATEAVRDIFRSRGLTVF</sequence>
<dbReference type="GO" id="GO:0043365">
    <property type="term" value="F:[formate-C-acetyltransferase]-activating enzyme activity"/>
    <property type="evidence" value="ECO:0007669"/>
    <property type="project" value="InterPro"/>
</dbReference>
<keyword evidence="8 13" id="KW-0560">Oxidoreductase</keyword>
<organism evidence="13 14">
    <name type="scientific">Arcanobacterium haemolyticum (strain ATCC 9345 / DSM 20595 / CCM 5947 / CCUG 17215 / LMG 16163 / NBRC 15585 / NCTC 8452 / 11018)</name>
    <dbReference type="NCBI Taxonomy" id="644284"/>
    <lineage>
        <taxon>Bacteria</taxon>
        <taxon>Bacillati</taxon>
        <taxon>Actinomycetota</taxon>
        <taxon>Actinomycetes</taxon>
        <taxon>Actinomycetales</taxon>
        <taxon>Actinomycetaceae</taxon>
        <taxon>Arcanobacterium</taxon>
    </lineage>
</organism>
<dbReference type="SFLD" id="SFLDG01066">
    <property type="entry name" value="organic_radical-activating_enz"/>
    <property type="match status" value="1"/>
</dbReference>
<dbReference type="CDD" id="cd01335">
    <property type="entry name" value="Radical_SAM"/>
    <property type="match status" value="1"/>
</dbReference>
<dbReference type="RefSeq" id="WP_013169683.1">
    <property type="nucleotide sequence ID" value="NC_014218.1"/>
</dbReference>
<feature type="region of interest" description="Disordered" evidence="11">
    <location>
        <begin position="21"/>
        <end position="44"/>
    </location>
</feature>
<evidence type="ECO:0000313" key="14">
    <source>
        <dbReference type="Proteomes" id="UP000000376"/>
    </source>
</evidence>
<evidence type="ECO:0000256" key="11">
    <source>
        <dbReference type="SAM" id="MobiDB-lite"/>
    </source>
</evidence>
<evidence type="ECO:0000256" key="10">
    <source>
        <dbReference type="ARBA" id="ARBA00023014"/>
    </source>
</evidence>
<dbReference type="HOGENOM" id="CLU_058969_1_1_11"/>
<evidence type="ECO:0000256" key="9">
    <source>
        <dbReference type="ARBA" id="ARBA00023004"/>
    </source>
</evidence>
<dbReference type="eggNOG" id="COG1180">
    <property type="taxonomic scope" value="Bacteria"/>
</dbReference>
<keyword evidence="5" id="KW-0004">4Fe-4S</keyword>
<name>D7BMN6_ARCHD</name>
<evidence type="ECO:0000313" key="13">
    <source>
        <dbReference type="EMBL" id="ADH92185.1"/>
    </source>
</evidence>